<dbReference type="AlphaFoldDB" id="A0A1J5P995"/>
<comment type="caution">
    <text evidence="1">The sequence shown here is derived from an EMBL/GenBank/DDBJ whole genome shotgun (WGS) entry which is preliminary data.</text>
</comment>
<protein>
    <submittedName>
        <fullName evidence="1">Uncharacterized protein</fullName>
    </submittedName>
</protein>
<gene>
    <name evidence="1" type="ORF">GALL_505890</name>
</gene>
<name>A0A1J5P995_9ZZZZ</name>
<dbReference type="EMBL" id="MLJW01005677">
    <property type="protein sequence ID" value="OIQ67830.1"/>
    <property type="molecule type" value="Genomic_DNA"/>
</dbReference>
<reference evidence="1" key="1">
    <citation type="submission" date="2016-10" db="EMBL/GenBank/DDBJ databases">
        <title>Sequence of Gallionella enrichment culture.</title>
        <authorList>
            <person name="Poehlein A."/>
            <person name="Muehling M."/>
            <person name="Daniel R."/>
        </authorList>
    </citation>
    <scope>NUCLEOTIDE SEQUENCE</scope>
</reference>
<proteinExistence type="predicted"/>
<organism evidence="1">
    <name type="scientific">mine drainage metagenome</name>
    <dbReference type="NCBI Taxonomy" id="410659"/>
    <lineage>
        <taxon>unclassified sequences</taxon>
        <taxon>metagenomes</taxon>
        <taxon>ecological metagenomes</taxon>
    </lineage>
</organism>
<evidence type="ECO:0000313" key="1">
    <source>
        <dbReference type="EMBL" id="OIQ67830.1"/>
    </source>
</evidence>
<sequence>MQSCWVRIICTSSRVRYFAGSDIECPRYRYVFTSSRYGPLPVRQAATASSAASFTASTSMPSTWMPGMPQGAPFFDKSWLAEDRSTDVPMPYLLFSITNTTGSFISAARLKLS</sequence>
<accession>A0A1J5P995</accession>